<dbReference type="InterPro" id="IPR047817">
    <property type="entry name" value="ABC2_TM_bact-type"/>
</dbReference>
<feature type="transmembrane region" description="Helical" evidence="5">
    <location>
        <begin position="134"/>
        <end position="160"/>
    </location>
</feature>
<evidence type="ECO:0000256" key="4">
    <source>
        <dbReference type="ARBA" id="ARBA00023136"/>
    </source>
</evidence>
<dbReference type="InterPro" id="IPR000412">
    <property type="entry name" value="ABC_2_transport"/>
</dbReference>
<reference evidence="7" key="1">
    <citation type="submission" date="2004-09" db="EMBL/GenBank/DDBJ databases">
        <title>SAR116.</title>
        <authorList>
            <person name="Sabehi G."/>
            <person name="Beja O."/>
        </authorList>
    </citation>
    <scope>NUCLEOTIDE SEQUENCE</scope>
</reference>
<keyword evidence="5" id="KW-0813">Transport</keyword>
<dbReference type="PRINTS" id="PR00164">
    <property type="entry name" value="ABC2TRNSPORT"/>
</dbReference>
<dbReference type="Pfam" id="PF01061">
    <property type="entry name" value="ABC2_membrane"/>
    <property type="match status" value="1"/>
</dbReference>
<protein>
    <recommendedName>
        <fullName evidence="5">Transport permease protein</fullName>
    </recommendedName>
</protein>
<accession>Q5UF36</accession>
<sequence>MIDRTSKRNELQTPTKSSSRKVGVVRPVHIATVNWIGLSTLYKREVQRFMKIAMQSLAAPVITSLLFLMVFSVAIGERASFAGDVDFVTFLVPGLVMMNVLQNAFANTSSSLVVSKVQGNIVDLLVPPLGPGELLFGLAVAGMTRGLFVGIATALVLVVFAGCEMPPHPLVALGFLILGAFAMSFAGIIAGIWANKFDELAAITNFVVQPLTFLSGTFYSVDLLPTPFDVIASLNPVFYTIDGFRFGMIGIADRPLFTGLICLLAVNVVLATFCYKALHSGYRLKS</sequence>
<dbReference type="PIRSF" id="PIRSF006648">
    <property type="entry name" value="DrrB"/>
    <property type="match status" value="1"/>
</dbReference>
<evidence type="ECO:0000313" key="7">
    <source>
        <dbReference type="EMBL" id="AAV31605.1"/>
    </source>
</evidence>
<comment type="caution">
    <text evidence="5">Lacks conserved residue(s) required for the propagation of feature annotation.</text>
</comment>
<dbReference type="AlphaFoldDB" id="Q5UF36"/>
<evidence type="ECO:0000256" key="2">
    <source>
        <dbReference type="ARBA" id="ARBA00022692"/>
    </source>
</evidence>
<comment type="subcellular location">
    <subcellularLocation>
        <location evidence="5">Cell inner membrane</location>
        <topology evidence="5">Multi-pass membrane protein</topology>
    </subcellularLocation>
    <subcellularLocation>
        <location evidence="1">Membrane</location>
        <topology evidence="1">Multi-pass membrane protein</topology>
    </subcellularLocation>
</comment>
<dbReference type="GO" id="GO:0140359">
    <property type="term" value="F:ABC-type transporter activity"/>
    <property type="evidence" value="ECO:0007669"/>
    <property type="project" value="InterPro"/>
</dbReference>
<dbReference type="PROSITE" id="PS51012">
    <property type="entry name" value="ABC_TM2"/>
    <property type="match status" value="1"/>
</dbReference>
<evidence type="ECO:0000256" key="3">
    <source>
        <dbReference type="ARBA" id="ARBA00022989"/>
    </source>
</evidence>
<keyword evidence="3 5" id="KW-1133">Transmembrane helix</keyword>
<organism evidence="7">
    <name type="scientific">uncultured alpha proteobacterium EBAC2C11</name>
    <dbReference type="NCBI Taxonomy" id="295349"/>
    <lineage>
        <taxon>Bacteria</taxon>
        <taxon>Pseudomonadati</taxon>
        <taxon>Pseudomonadota</taxon>
        <taxon>Alphaproteobacteria</taxon>
        <taxon>Candidatus Puniceispirillales</taxon>
        <taxon>environmental samples</taxon>
    </lineage>
</organism>
<evidence type="ECO:0000259" key="6">
    <source>
        <dbReference type="PROSITE" id="PS51012"/>
    </source>
</evidence>
<dbReference type="EMBL" id="AY744399">
    <property type="protein sequence ID" value="AAV31605.1"/>
    <property type="molecule type" value="Genomic_DNA"/>
</dbReference>
<proteinExistence type="inferred from homology"/>
<dbReference type="InterPro" id="IPR052522">
    <property type="entry name" value="ABC-2_transport_permease"/>
</dbReference>
<dbReference type="InterPro" id="IPR013525">
    <property type="entry name" value="ABC2_TM"/>
</dbReference>
<feature type="domain" description="ABC transmembrane type-2" evidence="6">
    <location>
        <begin position="51"/>
        <end position="281"/>
    </location>
</feature>
<feature type="transmembrane region" description="Helical" evidence="5">
    <location>
        <begin position="52"/>
        <end position="75"/>
    </location>
</feature>
<evidence type="ECO:0000256" key="1">
    <source>
        <dbReference type="ARBA" id="ARBA00004141"/>
    </source>
</evidence>
<gene>
    <name evidence="7" type="ORF">Red2C11_1</name>
</gene>
<dbReference type="GO" id="GO:0043190">
    <property type="term" value="C:ATP-binding cassette (ABC) transporter complex"/>
    <property type="evidence" value="ECO:0007669"/>
    <property type="project" value="InterPro"/>
</dbReference>
<feature type="transmembrane region" description="Helical" evidence="5">
    <location>
        <begin position="256"/>
        <end position="278"/>
    </location>
</feature>
<feature type="transmembrane region" description="Helical" evidence="5">
    <location>
        <begin position="172"/>
        <end position="193"/>
    </location>
</feature>
<keyword evidence="4 5" id="KW-0472">Membrane</keyword>
<evidence type="ECO:0000256" key="5">
    <source>
        <dbReference type="RuleBase" id="RU361157"/>
    </source>
</evidence>
<comment type="similarity">
    <text evidence="5">Belongs to the ABC-2 integral membrane protein family.</text>
</comment>
<name>Q5UF36_9PROT</name>
<dbReference type="PANTHER" id="PTHR43332">
    <property type="entry name" value="INNER MEMBRANE TRANSPORT PERMEASE YADH-RELATED"/>
    <property type="match status" value="1"/>
</dbReference>
<keyword evidence="2 5" id="KW-0812">Transmembrane</keyword>
<dbReference type="PANTHER" id="PTHR43332:SF2">
    <property type="entry name" value="INNER MEMBRANE TRANSPORT PERMEASE YADH"/>
    <property type="match status" value="1"/>
</dbReference>
<keyword evidence="5" id="KW-1003">Cell membrane</keyword>